<dbReference type="SUPFAM" id="SSF52540">
    <property type="entry name" value="P-loop containing nucleoside triphosphate hydrolases"/>
    <property type="match status" value="1"/>
</dbReference>
<name>A0A9X2G637_9MICO</name>
<dbReference type="AlphaFoldDB" id="A0A9X2G637"/>
<gene>
    <name evidence="1" type="ORF">APR03_003696</name>
</gene>
<proteinExistence type="predicted"/>
<organism evidence="1 2">
    <name type="scientific">Promicromonospora thailandica</name>
    <dbReference type="NCBI Taxonomy" id="765201"/>
    <lineage>
        <taxon>Bacteria</taxon>
        <taxon>Bacillati</taxon>
        <taxon>Actinomycetota</taxon>
        <taxon>Actinomycetes</taxon>
        <taxon>Micrococcales</taxon>
        <taxon>Promicromonosporaceae</taxon>
        <taxon>Promicromonospora</taxon>
    </lineage>
</organism>
<dbReference type="Gene3D" id="3.40.50.300">
    <property type="entry name" value="P-loop containing nucleotide triphosphate hydrolases"/>
    <property type="match status" value="1"/>
</dbReference>
<keyword evidence="1" id="KW-0808">Transferase</keyword>
<accession>A0A9X2G637</accession>
<dbReference type="PANTHER" id="PTHR37816">
    <property type="entry name" value="YALI0E33011P"/>
    <property type="match status" value="1"/>
</dbReference>
<dbReference type="PANTHER" id="PTHR37816:SF1">
    <property type="entry name" value="TOXIN"/>
    <property type="match status" value="1"/>
</dbReference>
<protein>
    <submittedName>
        <fullName evidence="1">Adenylate kinase</fullName>
    </submittedName>
</protein>
<keyword evidence="2" id="KW-1185">Reference proteome</keyword>
<keyword evidence="1" id="KW-0418">Kinase</keyword>
<dbReference type="EMBL" id="JAMTCS010000012">
    <property type="protein sequence ID" value="MCP2266330.1"/>
    <property type="molecule type" value="Genomic_DNA"/>
</dbReference>
<comment type="caution">
    <text evidence="1">The sequence shown here is derived from an EMBL/GenBank/DDBJ whole genome shotgun (WGS) entry which is preliminary data.</text>
</comment>
<dbReference type="GO" id="GO:0016301">
    <property type="term" value="F:kinase activity"/>
    <property type="evidence" value="ECO:0007669"/>
    <property type="project" value="UniProtKB-KW"/>
</dbReference>
<evidence type="ECO:0000313" key="1">
    <source>
        <dbReference type="EMBL" id="MCP2266330.1"/>
    </source>
</evidence>
<reference evidence="1" key="1">
    <citation type="submission" date="2022-06" db="EMBL/GenBank/DDBJ databases">
        <title>Genomic Encyclopedia of Archaeal and Bacterial Type Strains, Phase II (KMG-II): from individual species to whole genera.</title>
        <authorList>
            <person name="Goeker M."/>
        </authorList>
    </citation>
    <scope>NUCLEOTIDE SEQUENCE</scope>
    <source>
        <strain evidence="1">DSM 26652</strain>
    </source>
</reference>
<dbReference type="InterPro" id="IPR052922">
    <property type="entry name" value="Cytidylate_Kinase-2"/>
</dbReference>
<dbReference type="InterPro" id="IPR027417">
    <property type="entry name" value="P-loop_NTPase"/>
</dbReference>
<evidence type="ECO:0000313" key="2">
    <source>
        <dbReference type="Proteomes" id="UP001139493"/>
    </source>
</evidence>
<sequence length="221" mass="24602">MGAAPVQPIPGGKRKTTVQVNLDFFGWNLDRPPRVGGFRYRGAVRRVSVVGASGSGKSTFARRLAQRLGAPYVELDALHWGPGWRPRADFARDAGRAVATDLWVVDGNYSVVRDAVWARADTVVWIDPPAPTVLAQVYGRSFRLALSQEELWPGTGNRQPWREVLVPWAAGSILRWSWAELRKHPARYGAAMADPANAHLTFHRLRTRRAADEFLARADAR</sequence>
<dbReference type="Proteomes" id="UP001139493">
    <property type="component" value="Unassembled WGS sequence"/>
</dbReference>